<evidence type="ECO:0000256" key="5">
    <source>
        <dbReference type="ARBA" id="ARBA00022801"/>
    </source>
</evidence>
<feature type="active site" description="Nucleophile" evidence="9">
    <location>
        <position position="307"/>
    </location>
</feature>
<protein>
    <recommendedName>
        <fullName evidence="3 8">Beta-galactosidase</fullName>
        <shortName evidence="8">Beta-gal</shortName>
        <ecNumber evidence="3 8">3.2.1.23</ecNumber>
    </recommendedName>
</protein>
<evidence type="ECO:0000256" key="2">
    <source>
        <dbReference type="ARBA" id="ARBA00005940"/>
    </source>
</evidence>
<comment type="similarity">
    <text evidence="2 8">Belongs to the glycosyl hydrolase 42 family.</text>
</comment>
<dbReference type="EMBL" id="DTKL01000010">
    <property type="protein sequence ID" value="HGY93297.1"/>
    <property type="molecule type" value="Genomic_DNA"/>
</dbReference>
<dbReference type="GO" id="GO:0009341">
    <property type="term" value="C:beta-galactosidase complex"/>
    <property type="evidence" value="ECO:0007669"/>
    <property type="project" value="InterPro"/>
</dbReference>
<feature type="domain" description="Beta-galactosidase C-terminal" evidence="13">
    <location>
        <begin position="616"/>
        <end position="673"/>
    </location>
</feature>
<evidence type="ECO:0000259" key="12">
    <source>
        <dbReference type="Pfam" id="PF08532"/>
    </source>
</evidence>
<comment type="catalytic activity">
    <reaction evidence="1 8">
        <text>Hydrolysis of terminal non-reducing beta-D-galactose residues in beta-D-galactosides.</text>
        <dbReference type="EC" id="3.2.1.23"/>
    </reaction>
</comment>
<evidence type="ECO:0000256" key="10">
    <source>
        <dbReference type="PIRSR" id="PIRSR001084-2"/>
    </source>
</evidence>
<organism evidence="14">
    <name type="scientific">Acidobacterium capsulatum</name>
    <dbReference type="NCBI Taxonomy" id="33075"/>
    <lineage>
        <taxon>Bacteria</taxon>
        <taxon>Pseudomonadati</taxon>
        <taxon>Acidobacteriota</taxon>
        <taxon>Terriglobia</taxon>
        <taxon>Terriglobales</taxon>
        <taxon>Acidobacteriaceae</taxon>
        <taxon>Acidobacterium</taxon>
    </lineage>
</organism>
<dbReference type="PANTHER" id="PTHR36447:SF2">
    <property type="entry name" value="BETA-GALACTOSIDASE YESZ"/>
    <property type="match status" value="1"/>
</dbReference>
<dbReference type="InterPro" id="IPR013739">
    <property type="entry name" value="Beta_galactosidase_C"/>
</dbReference>
<dbReference type="PANTHER" id="PTHR36447">
    <property type="entry name" value="BETA-GALACTOSIDASE GANA"/>
    <property type="match status" value="1"/>
</dbReference>
<gene>
    <name evidence="14" type="ORF">ENW50_01200</name>
</gene>
<evidence type="ECO:0000256" key="7">
    <source>
        <dbReference type="ARBA" id="ARBA00023295"/>
    </source>
</evidence>
<evidence type="ECO:0000259" key="13">
    <source>
        <dbReference type="Pfam" id="PF08533"/>
    </source>
</evidence>
<reference evidence="14" key="1">
    <citation type="journal article" date="2020" name="mSystems">
        <title>Genome- and Community-Level Interaction Insights into Carbon Utilization and Element Cycling Functions of Hydrothermarchaeota in Hydrothermal Sediment.</title>
        <authorList>
            <person name="Zhou Z."/>
            <person name="Liu Y."/>
            <person name="Xu W."/>
            <person name="Pan J."/>
            <person name="Luo Z.H."/>
            <person name="Li M."/>
        </authorList>
    </citation>
    <scope>NUCLEOTIDE SEQUENCE [LARGE SCALE GENOMIC DNA]</scope>
    <source>
        <strain evidence="14">SpSt-855</strain>
    </source>
</reference>
<dbReference type="SUPFAM" id="SSF51445">
    <property type="entry name" value="(Trans)glycosidases"/>
    <property type="match status" value="1"/>
</dbReference>
<dbReference type="GO" id="GO:0046872">
    <property type="term" value="F:metal ion binding"/>
    <property type="evidence" value="ECO:0007669"/>
    <property type="project" value="UniProtKB-KW"/>
</dbReference>
<feature type="domain" description="Glycoside hydrolase family 42 N-terminal" evidence="11">
    <location>
        <begin position="23"/>
        <end position="384"/>
    </location>
</feature>
<dbReference type="Gene3D" id="3.40.50.880">
    <property type="match status" value="1"/>
</dbReference>
<feature type="binding site" evidence="10">
    <location>
        <position position="157"/>
    </location>
    <ligand>
        <name>substrate</name>
    </ligand>
</feature>
<sequence length="678" mass="76281">MPRARAQATNYPDQPPILLGAAWYPEQWPTSRWNADLELMEKAHIHVVRIGEFAWSSMEPKEGIYTFGWLDQAIAMAAQHHIAVVLGTPTAAPPAWLTTKYPQTLRTNDHGVKAQHGNRAQYSFTDPMYRKFAYQIAWEMAKRYGHNPDVVGWQLDNEIANPDFGPTGQAAFHAWLKNRYGTIANLNQQWATAYWSETYDNFDEVPVRDYNENPALLLDWQRFVSDTWKSYLENQIEAIRPNIDPRQFITTNTMGWFDGFNEYEIHSVLDLAAWDDYISTDHYDYLDNGARHDLTRGYKNKNFWVMETEPVFVDWRGTNTPLTKGQVRDMAWQAIGHGADTVEYWQWRSAPNGQEEYHGVLVGADGKPAPVYPEIQKIGQEFDEAGSALEGTTPHSEVAVINDYDSRWAINFQRQAAKFDPVKEMLAFYDPLRTASQAVDIVSVNAPLEKYKLVVAPALNVLTQAEATKLEAYVEQGGHLVLGPRSGMKKLNDGMQPEQQPGPMEPFLGARVEQFYALDKDVPLEGPLGVGRAQIWAEQLNVTAKGKDAAAVKVLESYGRSNGWLDGQPAIVTRKVGKGTITYVGAWLTPALMKRFAYYELQQAGVHPLLAGVPAGVEVCVRSNAHKYILILINHNAEARRVELHRAMYNLLTNKTAVVNAVTLPKYGVAVLEASSAQ</sequence>
<dbReference type="InterPro" id="IPR013738">
    <property type="entry name" value="Beta_galactosidase_Trimer"/>
</dbReference>
<keyword evidence="6" id="KW-0862">Zinc</keyword>
<feature type="domain" description="Beta-galactosidase trimerisation" evidence="12">
    <location>
        <begin position="397"/>
        <end position="598"/>
    </location>
</feature>
<dbReference type="Gene3D" id="3.20.20.80">
    <property type="entry name" value="Glycosidases"/>
    <property type="match status" value="1"/>
</dbReference>
<dbReference type="AlphaFoldDB" id="A0A7V4XQN7"/>
<dbReference type="GO" id="GO:0004565">
    <property type="term" value="F:beta-galactosidase activity"/>
    <property type="evidence" value="ECO:0007669"/>
    <property type="project" value="UniProtKB-EC"/>
</dbReference>
<evidence type="ECO:0000259" key="11">
    <source>
        <dbReference type="Pfam" id="PF02449"/>
    </source>
</evidence>
<dbReference type="EC" id="3.2.1.23" evidence="3 8"/>
<keyword evidence="5 8" id="KW-0378">Hydrolase</keyword>
<name>A0A7V4XQN7_9BACT</name>
<evidence type="ECO:0000256" key="8">
    <source>
        <dbReference type="PIRNR" id="PIRNR001084"/>
    </source>
</evidence>
<dbReference type="Pfam" id="PF08532">
    <property type="entry name" value="Glyco_hydro_42M"/>
    <property type="match status" value="1"/>
</dbReference>
<dbReference type="Pfam" id="PF08533">
    <property type="entry name" value="Glyco_hydro_42C"/>
    <property type="match status" value="1"/>
</dbReference>
<accession>A0A7V4XQN7</accession>
<dbReference type="GO" id="GO:0006012">
    <property type="term" value="P:galactose metabolic process"/>
    <property type="evidence" value="ECO:0007669"/>
    <property type="project" value="InterPro"/>
</dbReference>
<dbReference type="PIRSF" id="PIRSF001084">
    <property type="entry name" value="B-galactosidase"/>
    <property type="match status" value="1"/>
</dbReference>
<dbReference type="Pfam" id="PF02449">
    <property type="entry name" value="Glyco_hydro_42"/>
    <property type="match status" value="1"/>
</dbReference>
<evidence type="ECO:0000256" key="9">
    <source>
        <dbReference type="PIRSR" id="PIRSR001084-1"/>
    </source>
</evidence>
<proteinExistence type="inferred from homology"/>
<keyword evidence="4" id="KW-0479">Metal-binding</keyword>
<evidence type="ECO:0000256" key="6">
    <source>
        <dbReference type="ARBA" id="ARBA00022833"/>
    </source>
</evidence>
<comment type="caution">
    <text evidence="14">The sequence shown here is derived from an EMBL/GenBank/DDBJ whole genome shotgun (WGS) entry which is preliminary data.</text>
</comment>
<feature type="binding site" evidence="10">
    <location>
        <position position="119"/>
    </location>
    <ligand>
        <name>substrate</name>
    </ligand>
</feature>
<dbReference type="InterPro" id="IPR017853">
    <property type="entry name" value="GH"/>
</dbReference>
<dbReference type="SUPFAM" id="SSF52317">
    <property type="entry name" value="Class I glutamine amidotransferase-like"/>
    <property type="match status" value="1"/>
</dbReference>
<keyword evidence="7 8" id="KW-0326">Glycosidase</keyword>
<evidence type="ECO:0000256" key="1">
    <source>
        <dbReference type="ARBA" id="ARBA00001412"/>
    </source>
</evidence>
<feature type="binding site" evidence="10">
    <location>
        <position position="315"/>
    </location>
    <ligand>
        <name>substrate</name>
    </ligand>
</feature>
<dbReference type="CDD" id="cd03143">
    <property type="entry name" value="A4_beta-galactosidase_middle_domain"/>
    <property type="match status" value="1"/>
</dbReference>
<evidence type="ECO:0000256" key="4">
    <source>
        <dbReference type="ARBA" id="ARBA00022723"/>
    </source>
</evidence>
<evidence type="ECO:0000256" key="3">
    <source>
        <dbReference type="ARBA" id="ARBA00012756"/>
    </source>
</evidence>
<dbReference type="InterPro" id="IPR013780">
    <property type="entry name" value="Glyco_hydro_b"/>
</dbReference>
<evidence type="ECO:0000313" key="14">
    <source>
        <dbReference type="EMBL" id="HGY93297.1"/>
    </source>
</evidence>
<dbReference type="InterPro" id="IPR003476">
    <property type="entry name" value="Glyco_hydro_42"/>
</dbReference>
<feature type="active site" description="Proton donor" evidence="9">
    <location>
        <position position="158"/>
    </location>
</feature>
<dbReference type="InterPro" id="IPR013529">
    <property type="entry name" value="Glyco_hydro_42_N"/>
</dbReference>
<dbReference type="Gene3D" id="2.60.40.1180">
    <property type="entry name" value="Golgi alpha-mannosidase II"/>
    <property type="match status" value="1"/>
</dbReference>
<dbReference type="InterPro" id="IPR029062">
    <property type="entry name" value="Class_I_gatase-like"/>
</dbReference>